<dbReference type="GO" id="GO:0051536">
    <property type="term" value="F:iron-sulfur cluster binding"/>
    <property type="evidence" value="ECO:0007669"/>
    <property type="project" value="UniProtKB-KW"/>
</dbReference>
<dbReference type="InterPro" id="IPR000192">
    <property type="entry name" value="Aminotrans_V_dom"/>
</dbReference>
<dbReference type="GO" id="GO:0016226">
    <property type="term" value="P:iron-sulfur cluster assembly"/>
    <property type="evidence" value="ECO:0007669"/>
    <property type="project" value="TreeGrafter"/>
</dbReference>
<dbReference type="eggNOG" id="KOG1549">
    <property type="taxonomic scope" value="Eukaryota"/>
</dbReference>
<keyword evidence="3" id="KW-0808">Transferase</keyword>
<evidence type="ECO:0000256" key="7">
    <source>
        <dbReference type="ARBA" id="ARBA00023014"/>
    </source>
</evidence>
<dbReference type="InterPro" id="IPR015422">
    <property type="entry name" value="PyrdxlP-dep_Trfase_small"/>
</dbReference>
<dbReference type="GO" id="GO:0031071">
    <property type="term" value="F:cysteine desulfurase activity"/>
    <property type="evidence" value="ECO:0007669"/>
    <property type="project" value="TreeGrafter"/>
</dbReference>
<accession>G3TVA4</accession>
<comment type="cofactor">
    <cofactor evidence="1">
        <name>pyridoxal 5'-phosphate</name>
        <dbReference type="ChEBI" id="CHEBI:597326"/>
    </cofactor>
</comment>
<dbReference type="AlphaFoldDB" id="G3TVA4"/>
<keyword evidence="5" id="KW-0663">Pyridoxal phosphate</keyword>
<evidence type="ECO:0000313" key="9">
    <source>
        <dbReference type="Ensembl" id="ENSLAFP00000019512.1"/>
    </source>
</evidence>
<dbReference type="SUPFAM" id="SSF53383">
    <property type="entry name" value="PLP-dependent transferases"/>
    <property type="match status" value="1"/>
</dbReference>
<dbReference type="GO" id="GO:0046872">
    <property type="term" value="F:metal ion binding"/>
    <property type="evidence" value="ECO:0007669"/>
    <property type="project" value="UniProtKB-KW"/>
</dbReference>
<name>G3TVA4_LOXAF</name>
<evidence type="ECO:0000256" key="6">
    <source>
        <dbReference type="ARBA" id="ARBA00023004"/>
    </source>
</evidence>
<feature type="domain" description="Aminotransferase class V" evidence="8">
    <location>
        <begin position="9"/>
        <end position="218"/>
    </location>
</feature>
<dbReference type="InterPro" id="IPR015421">
    <property type="entry name" value="PyrdxlP-dep_Trfase_major"/>
</dbReference>
<dbReference type="GO" id="GO:0005634">
    <property type="term" value="C:nucleus"/>
    <property type="evidence" value="ECO:0007669"/>
    <property type="project" value="TreeGrafter"/>
</dbReference>
<organism evidence="9 10">
    <name type="scientific">Loxodonta africana</name>
    <name type="common">African elephant</name>
    <dbReference type="NCBI Taxonomy" id="9785"/>
    <lineage>
        <taxon>Eukaryota</taxon>
        <taxon>Metazoa</taxon>
        <taxon>Chordata</taxon>
        <taxon>Craniata</taxon>
        <taxon>Vertebrata</taxon>
        <taxon>Euteleostomi</taxon>
        <taxon>Mammalia</taxon>
        <taxon>Eutheria</taxon>
        <taxon>Afrotheria</taxon>
        <taxon>Proboscidea</taxon>
        <taxon>Elephantidae</taxon>
        <taxon>Loxodonta</taxon>
    </lineage>
</organism>
<comment type="similarity">
    <text evidence="2">Belongs to the class-V pyridoxal-phosphate-dependent aminotransferase family. NifS/IscS subfamily.</text>
</comment>
<keyword evidence="7" id="KW-0411">Iron-sulfur</keyword>
<evidence type="ECO:0000256" key="1">
    <source>
        <dbReference type="ARBA" id="ARBA00001933"/>
    </source>
</evidence>
<dbReference type="Pfam" id="PF00266">
    <property type="entry name" value="Aminotran_5"/>
    <property type="match status" value="1"/>
</dbReference>
<dbReference type="GO" id="GO:0005739">
    <property type="term" value="C:mitochondrion"/>
    <property type="evidence" value="ECO:0007669"/>
    <property type="project" value="TreeGrafter"/>
</dbReference>
<keyword evidence="6" id="KW-0408">Iron</keyword>
<dbReference type="OMA" id="GHENGMR"/>
<evidence type="ECO:0000313" key="10">
    <source>
        <dbReference type="Proteomes" id="UP000007646"/>
    </source>
</evidence>
<reference evidence="9" key="3">
    <citation type="submission" date="2025-09" db="UniProtKB">
        <authorList>
            <consortium name="Ensembl"/>
        </authorList>
    </citation>
    <scope>IDENTIFICATION</scope>
    <source>
        <strain evidence="9">Isolate ISIS603380</strain>
    </source>
</reference>
<protein>
    <recommendedName>
        <fullName evidence="8">Aminotransferase class V domain-containing protein</fullName>
    </recommendedName>
</protein>
<dbReference type="HOGENOM" id="CLU_003433_0_2_1"/>
<dbReference type="STRING" id="9785.ENSLAFP00000019512"/>
<dbReference type="GeneTree" id="ENSGT00940000155740"/>
<proteinExistence type="inferred from homology"/>
<dbReference type="Proteomes" id="UP000007646">
    <property type="component" value="Unassembled WGS sequence"/>
</dbReference>
<dbReference type="PIRSF" id="PIRSF005572">
    <property type="entry name" value="NifS"/>
    <property type="match status" value="1"/>
</dbReference>
<keyword evidence="10" id="KW-1185">Reference proteome</keyword>
<reference evidence="9 10" key="1">
    <citation type="submission" date="2009-06" db="EMBL/GenBank/DDBJ databases">
        <title>The Genome Sequence of Loxodonta africana (African elephant).</title>
        <authorList>
            <person name="Di Palma F."/>
            <person name="Heiman D."/>
            <person name="Young S."/>
            <person name="Johnson J."/>
            <person name="Lander E.S."/>
            <person name="Lindblad-Toh K."/>
        </authorList>
    </citation>
    <scope>NUCLEOTIDE SEQUENCE [LARGE SCALE GENOMIC DNA]</scope>
    <source>
        <strain evidence="9 10">Isolate ISIS603380</strain>
    </source>
</reference>
<dbReference type="InterPro" id="IPR016454">
    <property type="entry name" value="Cysteine_dSase"/>
</dbReference>
<evidence type="ECO:0000256" key="2">
    <source>
        <dbReference type="ARBA" id="ARBA00006490"/>
    </source>
</evidence>
<dbReference type="InParanoid" id="G3TVA4"/>
<evidence type="ECO:0000256" key="3">
    <source>
        <dbReference type="ARBA" id="ARBA00022679"/>
    </source>
</evidence>
<dbReference type="Ensembl" id="ENSLAFT00000029135.1">
    <property type="protein sequence ID" value="ENSLAFP00000019512.1"/>
    <property type="gene ID" value="ENSLAFG00000031807.1"/>
</dbReference>
<dbReference type="Gene3D" id="3.90.1150.10">
    <property type="entry name" value="Aspartate Aminotransferase, domain 1"/>
    <property type="match status" value="2"/>
</dbReference>
<dbReference type="Gene3D" id="3.40.640.10">
    <property type="entry name" value="Type I PLP-dependent aspartate aminotransferase-like (Major domain)"/>
    <property type="match status" value="2"/>
</dbReference>
<evidence type="ECO:0000256" key="5">
    <source>
        <dbReference type="ARBA" id="ARBA00022898"/>
    </source>
</evidence>
<evidence type="ECO:0000256" key="4">
    <source>
        <dbReference type="ARBA" id="ARBA00022723"/>
    </source>
</evidence>
<dbReference type="PANTHER" id="PTHR11601:SF34">
    <property type="entry name" value="CYSTEINE DESULFURASE"/>
    <property type="match status" value="1"/>
</dbReference>
<dbReference type="PANTHER" id="PTHR11601">
    <property type="entry name" value="CYSTEINE DESULFURYLASE FAMILY MEMBER"/>
    <property type="match status" value="1"/>
</dbReference>
<reference evidence="9" key="2">
    <citation type="submission" date="2025-08" db="UniProtKB">
        <authorList>
            <consortium name="Ensembl"/>
        </authorList>
    </citation>
    <scope>IDENTIFICATION</scope>
    <source>
        <strain evidence="9">Isolate ISIS603380</strain>
    </source>
</reference>
<evidence type="ECO:0000259" key="8">
    <source>
        <dbReference type="Pfam" id="PF00266"/>
    </source>
</evidence>
<dbReference type="InterPro" id="IPR015424">
    <property type="entry name" value="PyrdxlP-dep_Trfase"/>
</dbReference>
<dbReference type="GO" id="GO:0005829">
    <property type="term" value="C:cytosol"/>
    <property type="evidence" value="ECO:0007669"/>
    <property type="project" value="TreeGrafter"/>
</dbReference>
<sequence>MESVLQTLYMSMQATTPLGPEVLDVMIPYLVNYYGSPHSQTHAYSWEREAVLEHSHQQVAYLIGADPLEFIFTSDATESNNTAIKGVARFYKSQKKHLITTQTEHKCILVSCHSLGAEGFQVTYFPVQKGGTINLKELKAQMGVKKPISEIGWICSSRKVYIHTDAAKAVGKPFDINNMKIDLTSNSGHKICGPKGLGVIYIHHQPGVRVEALQSVGGQEGVCGLGQYPYPWWWGWRLCEVAQQEMEYGHKQISKLSEQMTTIMKSLPDVVMNGDPEHHNPGCINSLLHISLLMGLKDVTLSSGSACTSASLEPSYVLRANGTDKDLAHSPIRFGTGHFTTEEEVDYTLENCLQHVKRLQEISPLWEIVQNGTDIKSIKWTQH</sequence>
<keyword evidence="4" id="KW-0479">Metal-binding</keyword>